<dbReference type="SUPFAM" id="SSF49562">
    <property type="entry name" value="C2 domain (Calcium/lipid-binding domain, CaLB)"/>
    <property type="match status" value="4"/>
</dbReference>
<dbReference type="CDD" id="cd04040">
    <property type="entry name" value="C2D_Tricalbin-like"/>
    <property type="match status" value="1"/>
</dbReference>
<evidence type="ECO:0000256" key="11">
    <source>
        <dbReference type="SAM" id="MobiDB-lite"/>
    </source>
</evidence>
<feature type="domain" description="C2" evidence="13">
    <location>
        <begin position="577"/>
        <end position="697"/>
    </location>
</feature>
<feature type="compositionally biased region" description="Basic and acidic residues" evidence="11">
    <location>
        <begin position="7"/>
        <end position="21"/>
    </location>
</feature>
<evidence type="ECO:0000256" key="6">
    <source>
        <dbReference type="ARBA" id="ARBA00022824"/>
    </source>
</evidence>
<dbReference type="PANTHER" id="PTHR46980">
    <property type="entry name" value="TRICALBIN-1-RELATED"/>
    <property type="match status" value="1"/>
</dbReference>
<keyword evidence="10 12" id="KW-0472">Membrane</keyword>
<dbReference type="InterPro" id="IPR052455">
    <property type="entry name" value="Tricalbin_domain"/>
</dbReference>
<feature type="region of interest" description="Disordered" evidence="11">
    <location>
        <begin position="107"/>
        <end position="127"/>
    </location>
</feature>
<dbReference type="InterPro" id="IPR031468">
    <property type="entry name" value="SMP_LBD"/>
</dbReference>
<evidence type="ECO:0000256" key="5">
    <source>
        <dbReference type="ARBA" id="ARBA00022737"/>
    </source>
</evidence>
<evidence type="ECO:0000256" key="4">
    <source>
        <dbReference type="ARBA" id="ARBA00022692"/>
    </source>
</evidence>
<feature type="domain" description="C2" evidence="13">
    <location>
        <begin position="433"/>
        <end position="552"/>
    </location>
</feature>
<comment type="caution">
    <text evidence="15">The sequence shown here is derived from an EMBL/GenBank/DDBJ whole genome shotgun (WGS) entry which is preliminary data.</text>
</comment>
<feature type="region of interest" description="Disordered" evidence="11">
    <location>
        <begin position="46"/>
        <end position="89"/>
    </location>
</feature>
<keyword evidence="3" id="KW-0597">Phosphoprotein</keyword>
<dbReference type="SMART" id="SM00239">
    <property type="entry name" value="C2"/>
    <property type="match status" value="4"/>
</dbReference>
<dbReference type="InterPro" id="IPR017147">
    <property type="entry name" value="Tricalbin"/>
</dbReference>
<evidence type="ECO:0000256" key="2">
    <source>
        <dbReference type="ARBA" id="ARBA00022448"/>
    </source>
</evidence>
<feature type="compositionally biased region" description="Basic and acidic residues" evidence="11">
    <location>
        <begin position="1478"/>
        <end position="1501"/>
    </location>
</feature>
<protein>
    <submittedName>
        <fullName evidence="15">Tricalbin-2</fullName>
    </submittedName>
</protein>
<feature type="transmembrane region" description="Helical" evidence="12">
    <location>
        <begin position="173"/>
        <end position="206"/>
    </location>
</feature>
<evidence type="ECO:0000256" key="9">
    <source>
        <dbReference type="ARBA" id="ARBA00023121"/>
    </source>
</evidence>
<keyword evidence="8" id="KW-0445">Lipid transport</keyword>
<feature type="domain" description="C2" evidence="13">
    <location>
        <begin position="713"/>
        <end position="831"/>
    </location>
</feature>
<feature type="region of interest" description="Disordered" evidence="11">
    <location>
        <begin position="1272"/>
        <end position="1326"/>
    </location>
</feature>
<dbReference type="Proteomes" id="UP001345013">
    <property type="component" value="Unassembled WGS sequence"/>
</dbReference>
<dbReference type="CDD" id="cd04044">
    <property type="entry name" value="C2A_Tricalbin-like"/>
    <property type="match status" value="1"/>
</dbReference>
<feature type="compositionally biased region" description="Polar residues" evidence="11">
    <location>
        <begin position="935"/>
        <end position="946"/>
    </location>
</feature>
<dbReference type="Gene3D" id="2.60.40.150">
    <property type="entry name" value="C2 domain"/>
    <property type="match status" value="4"/>
</dbReference>
<dbReference type="Pfam" id="PF00168">
    <property type="entry name" value="C2"/>
    <property type="match status" value="5"/>
</dbReference>
<dbReference type="PANTHER" id="PTHR46980:SF2">
    <property type="entry name" value="TRICALBIN-1-RELATED"/>
    <property type="match status" value="1"/>
</dbReference>
<dbReference type="PRINTS" id="PR00360">
    <property type="entry name" value="C2DOMAIN"/>
</dbReference>
<dbReference type="PROSITE" id="PS50004">
    <property type="entry name" value="C2"/>
    <property type="match status" value="4"/>
</dbReference>
<sequence length="1501" mass="166136">MFSSFTHSHEHRQEIAEEAARDPQANFSAEDAEQVLVEESRKAGAPAFHFDPNASPEEKAAQARARGNALHTNRPKGAGLKSDINDGPDDYDLPAPTTAGALAVPTAGEGEEQQMNGSYPEEDNWKKTGWAPRFGSGETEEDKQEDALLTDHQTFLEGKLDDKFYGDWYHNAAVIVFACLSSWLIAVVGGGLGWVLIVMAGCGTYYRTSIRRVRRNFRDDITRELAKTRLETDNESLEWMNSFLVKFWPIFAPNLATSVIQSVDQVLSTSTPAFLDSMRMDFFTLGTKPPRMEHVKTYPRMEDDIVMMDWRFSFTPTDTMDMTARQLKNKINPKVVLEIRIGKAMVSKSMKIIVEDFAFSGLMRIKMKLQLPFPYVDRVDMCFLERPEIDYVCKPLGGDTFGFDINFIPGLESFIKEQIHANLEPIMYAPNVFPIEVAKMLSGNPVDMAIGVVAITFHGAHGLHNSDKFSGTPDPYCVVSINSRNELGRTKTVHESADPRWNETLYIIITNFTDVLTLQVFDFNEMRKDKELGIANFRLEKLETVTEHENEQIEVVSNGKQRGLINCDIRFFPVLQPSKDEEGTELPPPESNTGIARITVEQAKELDGSKSMVGQLNPYGVLLLNGKEVHITGKLKRTNNPIFTSPSTSVLVTDKKKARVGLVIKDDRDMVKDPILGSYQIKLDDMLTLMQKGQEWFNLADSKTGRAKLLIDWKPVALTGVTSSGGYITPIGVMRIHFQKANDLRNLETLGKSDPYARVLLNGIPKGRTVTFKNNLDPTWDEVIYVPIHTIRERITLEVMDEEKLGKDRSLGQIGVTVPDYIKENGREGGYLVHDTKSLHSDGLRMQGKGAAKGTLTYTVSFYPILNVIDPEEEKEEQDALAAASTAPAESEGPEHNKQSSLDTAKFITNGVRPSTDGRRSLENGGRLSVGARPESTTAPSFQESVTPERKEAPKIRLTIDDLPKYESGLLVFNIVEGTFSRKDVLLEVLMDDHIFPSYTTGRARQKQHAFGETGDAFIRELDFSRITLRLVEKVDKEGDDGDDHVVAKLTGQTLQTLSHCLYNPTELTLRGDDGSTNKVTVMLKYLPVQMHLDPSESINNMGTLRVDVLDAADLPAADRNGFSDPYCKFKLNGKEIHKTKTQKKTLHPAWNESFETMVSSRTAADFRVDLYDWDFGDKADYLGGANIDLAALEPFKQREYNYELDGKSGVIRLKMTFKSSYVTRARQGTSTFQGTFAPAGKVVGAPVKGVTKVGGGVVKGASFLKRNFAGRTSKDEPMPTVNGEREGSPLPDVIATPATPARSTALTDAGSPMTPRSTNHNRMSSFGSNFTPTGKGAESGTAHFIIVSAAGFPEKADVQVHVNMKGAKGKTKELYKTKHLRPRDGVVTFGEEENFKVTCAADTAFQMLVKDHEVFRDKELGEGMFFVSDQGSGSEQEIKVGSGIVVVRSSFTVEPTADSASDGMLRPTTSGNSSPVARKDSAPRRSFFGKRDASGKVEAA</sequence>
<accession>A0ABR0KHH7</accession>
<keyword evidence="6" id="KW-0256">Endoplasmic reticulum</keyword>
<evidence type="ECO:0000256" key="8">
    <source>
        <dbReference type="ARBA" id="ARBA00023055"/>
    </source>
</evidence>
<evidence type="ECO:0000313" key="15">
    <source>
        <dbReference type="EMBL" id="KAK5096526.1"/>
    </source>
</evidence>
<feature type="region of interest" description="Disordered" evidence="11">
    <location>
        <begin position="1456"/>
        <end position="1501"/>
    </location>
</feature>
<keyword evidence="4 12" id="KW-0812">Transmembrane</keyword>
<dbReference type="EMBL" id="JAVRRG010000022">
    <property type="protein sequence ID" value="KAK5096526.1"/>
    <property type="molecule type" value="Genomic_DNA"/>
</dbReference>
<name>A0ABR0KHH7_9EURO</name>
<evidence type="ECO:0000256" key="12">
    <source>
        <dbReference type="SAM" id="Phobius"/>
    </source>
</evidence>
<dbReference type="InterPro" id="IPR000008">
    <property type="entry name" value="C2_dom"/>
</dbReference>
<organism evidence="15 16">
    <name type="scientific">Lithohypha guttulata</name>
    <dbReference type="NCBI Taxonomy" id="1690604"/>
    <lineage>
        <taxon>Eukaryota</taxon>
        <taxon>Fungi</taxon>
        <taxon>Dikarya</taxon>
        <taxon>Ascomycota</taxon>
        <taxon>Pezizomycotina</taxon>
        <taxon>Eurotiomycetes</taxon>
        <taxon>Chaetothyriomycetidae</taxon>
        <taxon>Chaetothyriales</taxon>
        <taxon>Trichomeriaceae</taxon>
        <taxon>Lithohypha</taxon>
    </lineage>
</organism>
<dbReference type="InterPro" id="IPR037761">
    <property type="entry name" value="C2A_Tricalbin"/>
</dbReference>
<evidence type="ECO:0000259" key="13">
    <source>
        <dbReference type="PROSITE" id="PS50004"/>
    </source>
</evidence>
<keyword evidence="2" id="KW-0813">Transport</keyword>
<feature type="compositionally biased region" description="Polar residues" evidence="11">
    <location>
        <begin position="1315"/>
        <end position="1326"/>
    </location>
</feature>
<dbReference type="InterPro" id="IPR037762">
    <property type="entry name" value="C2C_Tricalbin"/>
</dbReference>
<feature type="domain" description="SMP-LTD" evidence="14">
    <location>
        <begin position="233"/>
        <end position="438"/>
    </location>
</feature>
<keyword evidence="16" id="KW-1185">Reference proteome</keyword>
<reference evidence="15 16" key="1">
    <citation type="submission" date="2023-08" db="EMBL/GenBank/DDBJ databases">
        <title>Black Yeasts Isolated from many extreme environments.</title>
        <authorList>
            <person name="Coleine C."/>
            <person name="Stajich J.E."/>
            <person name="Selbmann L."/>
        </authorList>
    </citation>
    <scope>NUCLEOTIDE SEQUENCE [LARGE SCALE GENOMIC DNA]</scope>
    <source>
        <strain evidence="15 16">CCFEE 5885</strain>
    </source>
</reference>
<dbReference type="Pfam" id="PF25669">
    <property type="entry name" value="SMP_MUG190-like"/>
    <property type="match status" value="2"/>
</dbReference>
<evidence type="ECO:0000256" key="10">
    <source>
        <dbReference type="ARBA" id="ARBA00023136"/>
    </source>
</evidence>
<evidence type="ECO:0000256" key="1">
    <source>
        <dbReference type="ARBA" id="ARBA00004586"/>
    </source>
</evidence>
<keyword evidence="9" id="KW-0446">Lipid-binding</keyword>
<dbReference type="InterPro" id="IPR037765">
    <property type="entry name" value="C2B_Tricalbin"/>
</dbReference>
<dbReference type="CDD" id="cd04052">
    <property type="entry name" value="C2B_Tricalbin-like"/>
    <property type="match status" value="1"/>
</dbReference>
<dbReference type="InterPro" id="IPR056910">
    <property type="entry name" value="TCB1-3_C2"/>
</dbReference>
<feature type="region of interest" description="Disordered" evidence="11">
    <location>
        <begin position="1"/>
        <end position="28"/>
    </location>
</feature>
<feature type="compositionally biased region" description="Low complexity" evidence="11">
    <location>
        <begin position="880"/>
        <end position="889"/>
    </location>
</feature>
<dbReference type="PROSITE" id="PS51847">
    <property type="entry name" value="SMP"/>
    <property type="match status" value="1"/>
</dbReference>
<dbReference type="CDD" id="cd04045">
    <property type="entry name" value="C2C_Tricalbin-like"/>
    <property type="match status" value="1"/>
</dbReference>
<comment type="subcellular location">
    <subcellularLocation>
        <location evidence="1">Endoplasmic reticulum membrane</location>
    </subcellularLocation>
</comment>
<feature type="region of interest" description="Disordered" evidence="11">
    <location>
        <begin position="873"/>
        <end position="953"/>
    </location>
</feature>
<dbReference type="PIRSF" id="PIRSF037232">
    <property type="entry name" value="Tricalbin"/>
    <property type="match status" value="1"/>
</dbReference>
<evidence type="ECO:0000256" key="7">
    <source>
        <dbReference type="ARBA" id="ARBA00022989"/>
    </source>
</evidence>
<keyword evidence="5" id="KW-0677">Repeat</keyword>
<dbReference type="InterPro" id="IPR035892">
    <property type="entry name" value="C2_domain_sf"/>
</dbReference>
<feature type="compositionally biased region" description="Basic and acidic residues" evidence="11">
    <location>
        <begin position="1273"/>
        <end position="1288"/>
    </location>
</feature>
<evidence type="ECO:0000313" key="16">
    <source>
        <dbReference type="Proteomes" id="UP001345013"/>
    </source>
</evidence>
<evidence type="ECO:0000256" key="3">
    <source>
        <dbReference type="ARBA" id="ARBA00022553"/>
    </source>
</evidence>
<gene>
    <name evidence="15" type="primary">TCB2</name>
    <name evidence="15" type="ORF">LTR24_002592</name>
</gene>
<evidence type="ECO:0000259" key="14">
    <source>
        <dbReference type="PROSITE" id="PS51847"/>
    </source>
</evidence>
<feature type="domain" description="C2" evidence="13">
    <location>
        <begin position="1085"/>
        <end position="1203"/>
    </location>
</feature>
<dbReference type="CDD" id="cd21678">
    <property type="entry name" value="SMP_TCB"/>
    <property type="match status" value="1"/>
</dbReference>
<dbReference type="Pfam" id="PF24920">
    <property type="entry name" value="C2_TCB1"/>
    <property type="match status" value="1"/>
</dbReference>
<dbReference type="InterPro" id="IPR037756">
    <property type="entry name" value="C2D_Tricalbin"/>
</dbReference>
<keyword evidence="7 12" id="KW-1133">Transmembrane helix</keyword>
<proteinExistence type="predicted"/>